<dbReference type="InterPro" id="IPR030874">
    <property type="entry name" value="Cardiolipin_synth_Firmi"/>
</dbReference>
<dbReference type="InterPro" id="IPR001736">
    <property type="entry name" value="PLipase_D/transphosphatidylase"/>
</dbReference>
<proteinExistence type="inferred from homology"/>
<evidence type="ECO:0000256" key="1">
    <source>
        <dbReference type="ARBA" id="ARBA00004651"/>
    </source>
</evidence>
<dbReference type="PANTHER" id="PTHR21248:SF22">
    <property type="entry name" value="PHOSPHOLIPASE D"/>
    <property type="match status" value="1"/>
</dbReference>
<protein>
    <recommendedName>
        <fullName evidence="12 13">Cardiolipin synthase</fullName>
        <shortName evidence="12">CL synthase</shortName>
        <ecNumber evidence="12 13">2.7.8.-</ecNumber>
    </recommendedName>
</protein>
<comment type="catalytic activity">
    <reaction evidence="12">
        <text>2 a 1,2-diacyl-sn-glycero-3-phospho-(1'-sn-glycerol) = a cardiolipin + glycerol</text>
        <dbReference type="Rhea" id="RHEA:31451"/>
        <dbReference type="ChEBI" id="CHEBI:17754"/>
        <dbReference type="ChEBI" id="CHEBI:62237"/>
        <dbReference type="ChEBI" id="CHEBI:64716"/>
    </reaction>
</comment>
<dbReference type="NCBIfam" id="TIGR04265">
    <property type="entry name" value="bac_cardiolipin"/>
    <property type="match status" value="1"/>
</dbReference>
<keyword evidence="5 12" id="KW-0812">Transmembrane</keyword>
<evidence type="ECO:0000313" key="16">
    <source>
        <dbReference type="Proteomes" id="UP001501508"/>
    </source>
</evidence>
<feature type="active site" evidence="12">
    <location>
        <position position="229"/>
    </location>
</feature>
<feature type="active site" evidence="12">
    <location>
        <position position="406"/>
    </location>
</feature>
<feature type="active site" evidence="12">
    <location>
        <position position="413"/>
    </location>
</feature>
<accession>A0ABP8M037</accession>
<dbReference type="Proteomes" id="UP001501508">
    <property type="component" value="Unassembled WGS sequence"/>
</dbReference>
<reference evidence="16" key="1">
    <citation type="journal article" date="2019" name="Int. J. Syst. Evol. Microbiol.">
        <title>The Global Catalogue of Microorganisms (GCM) 10K type strain sequencing project: providing services to taxonomists for standard genome sequencing and annotation.</title>
        <authorList>
            <consortium name="The Broad Institute Genomics Platform"/>
            <consortium name="The Broad Institute Genome Sequencing Center for Infectious Disease"/>
            <person name="Wu L."/>
            <person name="Ma J."/>
        </authorList>
    </citation>
    <scope>NUCLEOTIDE SEQUENCE [LARGE SCALE GENOMIC DNA]</scope>
    <source>
        <strain evidence="16">JCM 31920</strain>
    </source>
</reference>
<dbReference type="EC" id="2.7.8.-" evidence="12 13"/>
<feature type="active site" evidence="12">
    <location>
        <position position="408"/>
    </location>
</feature>
<evidence type="ECO:0000256" key="4">
    <source>
        <dbReference type="ARBA" id="ARBA00022679"/>
    </source>
</evidence>
<evidence type="ECO:0000256" key="12">
    <source>
        <dbReference type="HAMAP-Rule" id="MF_01916"/>
    </source>
</evidence>
<gene>
    <name evidence="15" type="ORF">GCM10023091_19720</name>
</gene>
<keyword evidence="11 12" id="KW-1208">Phospholipid metabolism</keyword>
<name>A0ABP8M037_9BACT</name>
<evidence type="ECO:0000256" key="5">
    <source>
        <dbReference type="ARBA" id="ARBA00022692"/>
    </source>
</evidence>
<dbReference type="InterPro" id="IPR022924">
    <property type="entry name" value="Cardiolipin_synthase"/>
</dbReference>
<dbReference type="Pfam" id="PF13091">
    <property type="entry name" value="PLDc_2"/>
    <property type="match status" value="2"/>
</dbReference>
<evidence type="ECO:0000256" key="8">
    <source>
        <dbReference type="ARBA" id="ARBA00023098"/>
    </source>
</evidence>
<feature type="domain" description="PLD phosphodiesterase" evidence="14">
    <location>
        <begin position="222"/>
        <end position="249"/>
    </location>
</feature>
<dbReference type="InterPro" id="IPR027379">
    <property type="entry name" value="CLS_N"/>
</dbReference>
<dbReference type="Gene3D" id="3.30.870.10">
    <property type="entry name" value="Endonuclease Chain A"/>
    <property type="match status" value="2"/>
</dbReference>
<comment type="caution">
    <text evidence="15">The sequence shown here is derived from an EMBL/GenBank/DDBJ whole genome shotgun (WGS) entry which is preliminary data.</text>
</comment>
<feature type="active site" evidence="12">
    <location>
        <position position="234"/>
    </location>
</feature>
<dbReference type="RefSeq" id="WP_345028431.1">
    <property type="nucleotide sequence ID" value="NZ_BAABEY010000020.1"/>
</dbReference>
<keyword evidence="9 12" id="KW-0472">Membrane</keyword>
<keyword evidence="4 12" id="KW-0808">Transferase</keyword>
<evidence type="ECO:0000256" key="10">
    <source>
        <dbReference type="ARBA" id="ARBA00023209"/>
    </source>
</evidence>
<dbReference type="SUPFAM" id="SSF56024">
    <property type="entry name" value="Phospholipase D/nuclease"/>
    <property type="match status" value="2"/>
</dbReference>
<evidence type="ECO:0000256" key="6">
    <source>
        <dbReference type="ARBA" id="ARBA00022737"/>
    </source>
</evidence>
<keyword evidence="7 12" id="KW-1133">Transmembrane helix</keyword>
<keyword evidence="2 12" id="KW-1003">Cell membrane</keyword>
<evidence type="ECO:0000256" key="3">
    <source>
        <dbReference type="ARBA" id="ARBA00022516"/>
    </source>
</evidence>
<dbReference type="EMBL" id="BAABEY010000020">
    <property type="protein sequence ID" value="GAA4438744.1"/>
    <property type="molecule type" value="Genomic_DNA"/>
</dbReference>
<feature type="transmembrane region" description="Helical" evidence="12">
    <location>
        <begin position="40"/>
        <end position="61"/>
    </location>
</feature>
<dbReference type="CDD" id="cd09110">
    <property type="entry name" value="PLDc_CLS_1"/>
    <property type="match status" value="1"/>
</dbReference>
<comment type="similarity">
    <text evidence="12">Belongs to the phospholipase D family. Cardiolipin synthase subfamily.</text>
</comment>
<sequence length="488" mass="56146">MLQDTKWLLVLEVLYGAIGIVAVVRIIYDTRSVSKTLAYLLLVVFVPILGAIFYFSFGVNYRKRKMYTKKLKMDDATKAQLQREFAGYGEQVWEKKYPLLKRHGGLVRLLSSDRVGRSLLSENQEVKILQNGEELFPRLIEEMKKAQHHIHIEFYIFEDDEIGRTIRDVMIAKAKEGVEVRFIYDDFGSLSIRRSFVRELRENGVEAYPFNRIRIIGLANRLNYRNHRKIVVIDGVTSFVGGINVSDKYINTDKGGLYWRDTHMMIKGLSTFTLQQIFLTDWNFCSKNNIRVEQKYFPLEKHSASGGNLVQIVASGPDSELPGILFSIMQAVNQAEKEIFIVTPYYIPDASLQEALVIAALRGVEVKLLVPEKGDSFTVSIASHSYFDELLSAGVRIYLYQKGFIHAKTFVIDRVVASVGTANMDTRSFDLNFEVTAIVYDEKVAEEMARQFFEDLGNSRELHKRSWGKRPWWKIFAERLVRLVSPML</sequence>
<dbReference type="Pfam" id="PF13396">
    <property type="entry name" value="PLDc_N"/>
    <property type="match status" value="1"/>
</dbReference>
<dbReference type="InterPro" id="IPR025202">
    <property type="entry name" value="PLD-like_dom"/>
</dbReference>
<dbReference type="PANTHER" id="PTHR21248">
    <property type="entry name" value="CARDIOLIPIN SYNTHASE"/>
    <property type="match status" value="1"/>
</dbReference>
<comment type="function">
    <text evidence="12">Catalyzes the reversible phosphatidyl group transfer from one phosphatidylglycerol molecule to another to form cardiolipin (CL) (diphosphatidylglycerol) and glycerol.</text>
</comment>
<evidence type="ECO:0000256" key="9">
    <source>
        <dbReference type="ARBA" id="ARBA00023136"/>
    </source>
</evidence>
<keyword evidence="10 12" id="KW-0594">Phospholipid biosynthesis</keyword>
<organism evidence="15 16">
    <name type="scientific">Ravibacter arvi</name>
    <dbReference type="NCBI Taxonomy" id="2051041"/>
    <lineage>
        <taxon>Bacteria</taxon>
        <taxon>Pseudomonadati</taxon>
        <taxon>Bacteroidota</taxon>
        <taxon>Cytophagia</taxon>
        <taxon>Cytophagales</taxon>
        <taxon>Spirosomataceae</taxon>
        <taxon>Ravibacter</taxon>
    </lineage>
</organism>
<comment type="subcellular location">
    <subcellularLocation>
        <location evidence="1 12">Cell membrane</location>
        <topology evidence="1 12">Multi-pass membrane protein</topology>
    </subcellularLocation>
</comment>
<feature type="active site" evidence="12">
    <location>
        <position position="227"/>
    </location>
</feature>
<keyword evidence="16" id="KW-1185">Reference proteome</keyword>
<evidence type="ECO:0000259" key="14">
    <source>
        <dbReference type="PROSITE" id="PS50035"/>
    </source>
</evidence>
<evidence type="ECO:0000256" key="13">
    <source>
        <dbReference type="NCBIfam" id="TIGR04265"/>
    </source>
</evidence>
<evidence type="ECO:0000256" key="7">
    <source>
        <dbReference type="ARBA" id="ARBA00022989"/>
    </source>
</evidence>
<dbReference type="SMART" id="SM00155">
    <property type="entry name" value="PLDc"/>
    <property type="match status" value="2"/>
</dbReference>
<dbReference type="HAMAP" id="MF_01916">
    <property type="entry name" value="Cardiolipin_synth_Cls"/>
    <property type="match status" value="1"/>
</dbReference>
<evidence type="ECO:0000313" key="15">
    <source>
        <dbReference type="EMBL" id="GAA4438744.1"/>
    </source>
</evidence>
<dbReference type="PROSITE" id="PS50035">
    <property type="entry name" value="PLD"/>
    <property type="match status" value="2"/>
</dbReference>
<feature type="transmembrane region" description="Helical" evidence="12">
    <location>
        <begin position="7"/>
        <end position="28"/>
    </location>
</feature>
<keyword evidence="3 12" id="KW-0444">Lipid biosynthesis</keyword>
<feature type="domain" description="PLD phosphodiesterase" evidence="14">
    <location>
        <begin position="401"/>
        <end position="428"/>
    </location>
</feature>
<evidence type="ECO:0000256" key="2">
    <source>
        <dbReference type="ARBA" id="ARBA00022475"/>
    </source>
</evidence>
<keyword evidence="6" id="KW-0677">Repeat</keyword>
<dbReference type="CDD" id="cd09112">
    <property type="entry name" value="PLDc_CLS_2"/>
    <property type="match status" value="1"/>
</dbReference>
<evidence type="ECO:0000256" key="11">
    <source>
        <dbReference type="ARBA" id="ARBA00023264"/>
    </source>
</evidence>
<keyword evidence="8 12" id="KW-0443">Lipid metabolism</keyword>